<dbReference type="InterPro" id="IPR016166">
    <property type="entry name" value="FAD-bd_PCMH"/>
</dbReference>
<dbReference type="Pfam" id="PF04030">
    <property type="entry name" value="ALO"/>
    <property type="match status" value="1"/>
</dbReference>
<keyword evidence="6" id="KW-1185">Reference proteome</keyword>
<dbReference type="PROSITE" id="PS51387">
    <property type="entry name" value="FAD_PCMH"/>
    <property type="match status" value="1"/>
</dbReference>
<dbReference type="PANTHER" id="PTHR43762:SF7">
    <property type="entry name" value="FAD-BINDING PCMH-TYPE DOMAIN-CONTAINING PROTEIN"/>
    <property type="match status" value="1"/>
</dbReference>
<sequence>MFVVLATVLLAISAASLQTPDRTHVVTPDFAQGVVQSCAAQYLYFPNSTEEVSSIVRGVVEEAKSGVPIALRVSRPDFHSSNRMPCPTINDSQLTDGRTGVHLYLTNMTQVFSADTDAKRIHVGAGMLMRDFLTALQANNMSAPVLATPIFDRLAMGAAVANEVHGTNLKGQGIFADLVVNATWVDGKGDIHTSGNMSTLAGAMGLTGIITELDIQALPLSKTRFNQSLIPDTNITREIQAHFDAEESFMVLWRPTFNRMYLAVFEELPEDAPSDDARLAFFEYSAEELAVIKQVTEADQQDVFNTKNDKYIEEVLQNELPWFATPSEKLPLNVSGVGWSNFVCSGDCLTDELCPWKVVKVSLRELAIDVADLPAFIDDVKTLVDTTKFEGNLPYGLGLWMRFVRGSDNWLGYAYGRDTVYIEHASGQGFNITDLPMKHQAFYEEVEQILFCKYNARPHWGKCTNRMFYPPCPVKDTLPMFNAFLAEQEKADPHGILEPSLFANFKSGQPSNQTYYPGCALNFDCYCQEDSHCQAPGSTNDFLYCGKGRIYPEARVCMVRSPTNTPPGSEGCSTDNPSRQITARIMLNEDKLSTLLSGNSEEERDTLAGTAAEQLKEKLQNATENFDEVVGDCPVELDFPGSATERRSLLSSHSTLTINTADNASDAKVRSAYSSMTSAADSLGAITLGGDSFQVQAEFNELPPELGGSGGLSGVSKNAVCAISMAFTVLSTMMAASDFLF</sequence>
<feature type="domain" description="FAD-binding PCMH-type" evidence="4">
    <location>
        <begin position="35"/>
        <end position="220"/>
    </location>
</feature>
<dbReference type="Gene3D" id="3.30.465.10">
    <property type="match status" value="1"/>
</dbReference>
<accession>A0ABQ7H3K5</accession>
<dbReference type="InterPro" id="IPR010031">
    <property type="entry name" value="FAD_lactone_oxidase-like"/>
</dbReference>
<keyword evidence="2" id="KW-0560">Oxidoreductase</keyword>
<dbReference type="PANTHER" id="PTHR43762">
    <property type="entry name" value="L-GULONOLACTONE OXIDASE"/>
    <property type="match status" value="1"/>
</dbReference>
<dbReference type="SUPFAM" id="SSF56176">
    <property type="entry name" value="FAD-binding/transporter-associated domain-like"/>
    <property type="match status" value="1"/>
</dbReference>
<evidence type="ECO:0000313" key="5">
    <source>
        <dbReference type="EMBL" id="KAF5841443.1"/>
    </source>
</evidence>
<comment type="pathway">
    <text evidence="1">Cofactor biosynthesis; L-ascorbate biosynthesis.</text>
</comment>
<evidence type="ECO:0000259" key="4">
    <source>
        <dbReference type="PROSITE" id="PS51387"/>
    </source>
</evidence>
<comment type="caution">
    <text evidence="5">The sequence shown here is derived from an EMBL/GenBank/DDBJ whole genome shotgun (WGS) entry which is preliminary data.</text>
</comment>
<evidence type="ECO:0000313" key="6">
    <source>
        <dbReference type="Proteomes" id="UP000815325"/>
    </source>
</evidence>
<dbReference type="InterPro" id="IPR016169">
    <property type="entry name" value="FAD-bd_PCMH_sub2"/>
</dbReference>
<protein>
    <recommendedName>
        <fullName evidence="4">FAD-binding PCMH-type domain-containing protein</fullName>
    </recommendedName>
</protein>
<dbReference type="Pfam" id="PF01565">
    <property type="entry name" value="FAD_binding_4"/>
    <property type="match status" value="1"/>
</dbReference>
<dbReference type="InterPro" id="IPR055154">
    <property type="entry name" value="GULLO2-like_C"/>
</dbReference>
<feature type="signal peptide" evidence="3">
    <location>
        <begin position="1"/>
        <end position="17"/>
    </location>
</feature>
<gene>
    <name evidence="5" type="ORF">DUNSADRAFT_12887</name>
</gene>
<keyword evidence="3" id="KW-0732">Signal</keyword>
<proteinExistence type="predicted"/>
<evidence type="ECO:0000256" key="3">
    <source>
        <dbReference type="SAM" id="SignalP"/>
    </source>
</evidence>
<dbReference type="Proteomes" id="UP000815325">
    <property type="component" value="Unassembled WGS sequence"/>
</dbReference>
<dbReference type="Gene3D" id="3.30.70.2520">
    <property type="match status" value="1"/>
</dbReference>
<feature type="chain" id="PRO_5046929782" description="FAD-binding PCMH-type domain-containing protein" evidence="3">
    <location>
        <begin position="18"/>
        <end position="741"/>
    </location>
</feature>
<dbReference type="InterPro" id="IPR006094">
    <property type="entry name" value="Oxid_FAD_bind_N"/>
</dbReference>
<dbReference type="EMBL" id="MU069485">
    <property type="protein sequence ID" value="KAF5841443.1"/>
    <property type="molecule type" value="Genomic_DNA"/>
</dbReference>
<name>A0ABQ7H3K5_DUNSA</name>
<reference evidence="5" key="1">
    <citation type="submission" date="2017-08" db="EMBL/GenBank/DDBJ databases">
        <authorList>
            <person name="Polle J.E."/>
            <person name="Barry K."/>
            <person name="Cushman J."/>
            <person name="Schmutz J."/>
            <person name="Tran D."/>
            <person name="Hathwaick L.T."/>
            <person name="Yim W.C."/>
            <person name="Jenkins J."/>
            <person name="Mckie-Krisberg Z.M."/>
            <person name="Prochnik S."/>
            <person name="Lindquist E."/>
            <person name="Dockter R.B."/>
            <person name="Adam C."/>
            <person name="Molina H."/>
            <person name="Bunkerborg J."/>
            <person name="Jin E."/>
            <person name="Buchheim M."/>
            <person name="Magnuson J."/>
        </authorList>
    </citation>
    <scope>NUCLEOTIDE SEQUENCE</scope>
    <source>
        <strain evidence="5">CCAP 19/18</strain>
    </source>
</reference>
<evidence type="ECO:0000256" key="2">
    <source>
        <dbReference type="ARBA" id="ARBA00023002"/>
    </source>
</evidence>
<evidence type="ECO:0000256" key="1">
    <source>
        <dbReference type="ARBA" id="ARBA00005147"/>
    </source>
</evidence>
<dbReference type="Pfam" id="PF22906">
    <property type="entry name" value="GULLO2-like_3rd"/>
    <property type="match status" value="1"/>
</dbReference>
<dbReference type="InterPro" id="IPR007173">
    <property type="entry name" value="ALO_C"/>
</dbReference>
<dbReference type="InterPro" id="IPR036318">
    <property type="entry name" value="FAD-bd_PCMH-like_sf"/>
</dbReference>
<organism evidence="5 6">
    <name type="scientific">Dunaliella salina</name>
    <name type="common">Green alga</name>
    <name type="synonym">Protococcus salinus</name>
    <dbReference type="NCBI Taxonomy" id="3046"/>
    <lineage>
        <taxon>Eukaryota</taxon>
        <taxon>Viridiplantae</taxon>
        <taxon>Chlorophyta</taxon>
        <taxon>core chlorophytes</taxon>
        <taxon>Chlorophyceae</taxon>
        <taxon>CS clade</taxon>
        <taxon>Chlamydomonadales</taxon>
        <taxon>Dunaliellaceae</taxon>
        <taxon>Dunaliella</taxon>
    </lineage>
</organism>